<dbReference type="NCBIfam" id="TIGR01125">
    <property type="entry name" value="30S ribosomal protein S12 methylthiotransferase RimO"/>
    <property type="match status" value="1"/>
</dbReference>
<dbReference type="EMBL" id="LN794158">
    <property type="protein sequence ID" value="CEN55860.1"/>
    <property type="molecule type" value="Genomic_DNA"/>
</dbReference>
<dbReference type="InterPro" id="IPR002792">
    <property type="entry name" value="TRAM_dom"/>
</dbReference>
<evidence type="ECO:0000256" key="6">
    <source>
        <dbReference type="ARBA" id="ARBA00023004"/>
    </source>
</evidence>
<evidence type="ECO:0000313" key="13">
    <source>
        <dbReference type="Proteomes" id="UP000056322"/>
    </source>
</evidence>
<keyword evidence="2 8" id="KW-0963">Cytoplasm</keyword>
<dbReference type="InterPro" id="IPR013848">
    <property type="entry name" value="Methylthiotransferase_N"/>
</dbReference>
<dbReference type="GO" id="GO:0005840">
    <property type="term" value="C:ribosome"/>
    <property type="evidence" value="ECO:0007669"/>
    <property type="project" value="UniProtKB-KW"/>
</dbReference>
<comment type="similarity">
    <text evidence="8">Belongs to the methylthiotransferase family. RimO subfamily.</text>
</comment>
<evidence type="ECO:0000256" key="5">
    <source>
        <dbReference type="ARBA" id="ARBA00022723"/>
    </source>
</evidence>
<organism evidence="12 13">
    <name type="scientific">Candidatus Methylopumilus turicensis</name>
    <dbReference type="NCBI Taxonomy" id="1581680"/>
    <lineage>
        <taxon>Bacteria</taxon>
        <taxon>Pseudomonadati</taxon>
        <taxon>Pseudomonadota</taxon>
        <taxon>Betaproteobacteria</taxon>
        <taxon>Nitrosomonadales</taxon>
        <taxon>Methylophilaceae</taxon>
        <taxon>Candidatus Methylopumilus</taxon>
    </lineage>
</organism>
<evidence type="ECO:0000259" key="11">
    <source>
        <dbReference type="PROSITE" id="PS51918"/>
    </source>
</evidence>
<dbReference type="RefSeq" id="WP_045751072.1">
    <property type="nucleotide sequence ID" value="NZ_LN794158.1"/>
</dbReference>
<feature type="binding site" evidence="8">
    <location>
        <position position="148"/>
    </location>
    <ligand>
        <name>[4Fe-4S] cluster</name>
        <dbReference type="ChEBI" id="CHEBI:49883"/>
        <label>2</label>
        <note>4Fe-4S-S-AdoMet</note>
    </ligand>
</feature>
<dbReference type="Pfam" id="PF00919">
    <property type="entry name" value="UPF0004"/>
    <property type="match status" value="1"/>
</dbReference>
<dbReference type="SUPFAM" id="SSF102114">
    <property type="entry name" value="Radical SAM enzymes"/>
    <property type="match status" value="1"/>
</dbReference>
<keyword evidence="12" id="KW-0689">Ribosomal protein</keyword>
<feature type="binding site" evidence="8">
    <location>
        <position position="81"/>
    </location>
    <ligand>
        <name>[4Fe-4S] cluster</name>
        <dbReference type="ChEBI" id="CHEBI:49883"/>
        <label>1</label>
    </ligand>
</feature>
<dbReference type="Gene3D" id="2.40.50.140">
    <property type="entry name" value="Nucleic acid-binding proteins"/>
    <property type="match status" value="1"/>
</dbReference>
<dbReference type="HOGENOM" id="CLU_018697_0_0_4"/>
<feature type="binding site" evidence="8">
    <location>
        <position position="52"/>
    </location>
    <ligand>
        <name>[4Fe-4S] cluster</name>
        <dbReference type="ChEBI" id="CHEBI:49883"/>
        <label>1</label>
    </ligand>
</feature>
<dbReference type="SFLD" id="SFLDF00274">
    <property type="entry name" value="ribosomal_protein_S12_methylth"/>
    <property type="match status" value="1"/>
</dbReference>
<protein>
    <recommendedName>
        <fullName evidence="8">Ribosomal protein uS12 methylthiotransferase RimO</fullName>
        <shortName evidence="8">uS12 MTTase</shortName>
        <shortName evidence="8">uS12 methylthiotransferase</shortName>
        <ecNumber evidence="8">2.8.4.4</ecNumber>
    </recommendedName>
    <alternativeName>
        <fullName evidence="8">Ribosomal protein uS12 (aspartate-C(3))-methylthiotransferase</fullName>
    </alternativeName>
    <alternativeName>
        <fullName evidence="8">Ribosome maturation factor RimO</fullName>
    </alternativeName>
</protein>
<feature type="binding site" evidence="8">
    <location>
        <position position="16"/>
    </location>
    <ligand>
        <name>[4Fe-4S] cluster</name>
        <dbReference type="ChEBI" id="CHEBI:49883"/>
        <label>1</label>
    </ligand>
</feature>
<gene>
    <name evidence="8 12" type="primary">rimO</name>
    <name evidence="12" type="ORF">BN1209_0817</name>
</gene>
<evidence type="ECO:0000259" key="10">
    <source>
        <dbReference type="PROSITE" id="PS51449"/>
    </source>
</evidence>
<dbReference type="SMART" id="SM00729">
    <property type="entry name" value="Elp3"/>
    <property type="match status" value="1"/>
</dbReference>
<keyword evidence="4 8" id="KW-0949">S-adenosyl-L-methionine</keyword>
<dbReference type="SFLD" id="SFLDG01082">
    <property type="entry name" value="B12-binding_domain_containing"/>
    <property type="match status" value="1"/>
</dbReference>
<feature type="domain" description="MTTase N-terminal" evidence="10">
    <location>
        <begin position="7"/>
        <end position="117"/>
    </location>
</feature>
<keyword evidence="12" id="KW-0687">Ribonucleoprotein</keyword>
<dbReference type="Gene3D" id="3.80.30.20">
    <property type="entry name" value="tm_1862 like domain"/>
    <property type="match status" value="1"/>
</dbReference>
<dbReference type="GO" id="GO:0005829">
    <property type="term" value="C:cytosol"/>
    <property type="evidence" value="ECO:0007669"/>
    <property type="project" value="TreeGrafter"/>
</dbReference>
<sequence length="446" mass="48466">MSSNNTPKVGFVSLGCPKAGSDAERILTQLRAEGYEISGTYEDADLVVVNTCGFIDSAVEESLDAIGEAINKNGKVIVTGCLGAKSGVVQTAHPSVLAVTGPHALEEVMTAVHANLPKPHDPYVDLVPAQGVRLTPNHYAYLKISEGCNHRCSFCIIPSMRGDLVSRPIGEVLNEAENLVNAGVSEILVISQDTSAYGVDVKYRSGFWNGRPVKTRMTELTKSLSELGVWVRLHYVYPYPHVDEVIPLMADGLILPYLDVPFQHASPRILKAMKRPASSENNLARIKAWRAICPDITVRSTFIAGFPGETEEDFQMLLDFLEEAQLDRVGCFTYSAVDGASANALPDQVPEELKQERLARFMEVQELISAAKLQTKVGTMQTVLVDEIVQDVDGNIEAIGRTKADAPEIDGIVYLADAEGLTPGDFVEVQIYDADGHDLWGGPPQD</sequence>
<comment type="subcellular location">
    <subcellularLocation>
        <location evidence="8">Cytoplasm</location>
    </subcellularLocation>
</comment>
<keyword evidence="7 8" id="KW-0411">Iron-sulfur</keyword>
<evidence type="ECO:0000256" key="8">
    <source>
        <dbReference type="HAMAP-Rule" id="MF_01865"/>
    </source>
</evidence>
<dbReference type="InterPro" id="IPR006638">
    <property type="entry name" value="Elp3/MiaA/NifB-like_rSAM"/>
</dbReference>
<comment type="catalytic activity">
    <reaction evidence="8">
        <text>L-aspartate(89)-[ribosomal protein uS12]-hydrogen + (sulfur carrier)-SH + AH2 + 2 S-adenosyl-L-methionine = 3-methylsulfanyl-L-aspartate(89)-[ribosomal protein uS12]-hydrogen + (sulfur carrier)-H + 5'-deoxyadenosine + L-methionine + A + S-adenosyl-L-homocysteine + 2 H(+)</text>
        <dbReference type="Rhea" id="RHEA:37087"/>
        <dbReference type="Rhea" id="RHEA-COMP:10460"/>
        <dbReference type="Rhea" id="RHEA-COMP:10461"/>
        <dbReference type="Rhea" id="RHEA-COMP:14737"/>
        <dbReference type="Rhea" id="RHEA-COMP:14739"/>
        <dbReference type="ChEBI" id="CHEBI:13193"/>
        <dbReference type="ChEBI" id="CHEBI:15378"/>
        <dbReference type="ChEBI" id="CHEBI:17319"/>
        <dbReference type="ChEBI" id="CHEBI:17499"/>
        <dbReference type="ChEBI" id="CHEBI:29917"/>
        <dbReference type="ChEBI" id="CHEBI:29961"/>
        <dbReference type="ChEBI" id="CHEBI:57844"/>
        <dbReference type="ChEBI" id="CHEBI:57856"/>
        <dbReference type="ChEBI" id="CHEBI:59789"/>
        <dbReference type="ChEBI" id="CHEBI:64428"/>
        <dbReference type="ChEBI" id="CHEBI:73599"/>
        <dbReference type="EC" id="2.8.4.4"/>
    </reaction>
</comment>
<keyword evidence="13" id="KW-1185">Reference proteome</keyword>
<feature type="domain" description="TRAM" evidence="9">
    <location>
        <begin position="374"/>
        <end position="445"/>
    </location>
</feature>
<dbReference type="SFLD" id="SFLDG01061">
    <property type="entry name" value="methylthiotransferase"/>
    <property type="match status" value="1"/>
</dbReference>
<dbReference type="InterPro" id="IPR012340">
    <property type="entry name" value="NA-bd_OB-fold"/>
</dbReference>
<dbReference type="FunFam" id="3.80.30.20:FF:000001">
    <property type="entry name" value="tRNA-2-methylthio-N(6)-dimethylallyladenosine synthase 2"/>
    <property type="match status" value="1"/>
</dbReference>
<keyword evidence="6 8" id="KW-0408">Iron</keyword>
<accession>A0A0B7IU81</accession>
<dbReference type="AlphaFoldDB" id="A0A0B7IU81"/>
<dbReference type="InterPro" id="IPR005840">
    <property type="entry name" value="Ribosomal_uS12_MeSTrfase_RimO"/>
</dbReference>
<dbReference type="InterPro" id="IPR038135">
    <property type="entry name" value="Methylthiotransferase_N_sf"/>
</dbReference>
<reference evidence="13" key="1">
    <citation type="submission" date="2014-12" db="EMBL/GenBank/DDBJ databases">
        <authorList>
            <person name="Salcher M.M."/>
        </authorList>
    </citation>
    <scope>NUCLEOTIDE SEQUENCE [LARGE SCALE GENOMIC DNA]</scope>
    <source>
        <strain evidence="13">MMS-10A-171</strain>
    </source>
</reference>
<evidence type="ECO:0000313" key="12">
    <source>
        <dbReference type="EMBL" id="CEN55860.1"/>
    </source>
</evidence>
<name>A0A0B7IU81_9PROT</name>
<dbReference type="InterPro" id="IPR058240">
    <property type="entry name" value="rSAM_sf"/>
</dbReference>
<feature type="binding site" evidence="8">
    <location>
        <position position="152"/>
    </location>
    <ligand>
        <name>[4Fe-4S] cluster</name>
        <dbReference type="ChEBI" id="CHEBI:49883"/>
        <label>2</label>
        <note>4Fe-4S-S-AdoMet</note>
    </ligand>
</feature>
<dbReference type="FunFam" id="3.40.50.12160:FF:000002">
    <property type="entry name" value="Ribosomal protein S12 methylthiotransferase RimO"/>
    <property type="match status" value="1"/>
</dbReference>
<dbReference type="GO" id="GO:0035599">
    <property type="term" value="F:aspartic acid methylthiotransferase activity"/>
    <property type="evidence" value="ECO:0007669"/>
    <property type="project" value="TreeGrafter"/>
</dbReference>
<dbReference type="STRING" id="1581680.BN1209_0817"/>
<dbReference type="NCBIfam" id="TIGR00089">
    <property type="entry name" value="MiaB/RimO family radical SAM methylthiotransferase"/>
    <property type="match status" value="1"/>
</dbReference>
<comment type="function">
    <text evidence="8">Catalyzes the methylthiolation of an aspartic acid residue of ribosomal protein uS12.</text>
</comment>
<dbReference type="Pfam" id="PF04055">
    <property type="entry name" value="Radical_SAM"/>
    <property type="match status" value="1"/>
</dbReference>
<dbReference type="OrthoDB" id="9805215at2"/>
<dbReference type="HAMAP" id="MF_01865">
    <property type="entry name" value="MTTase_RimO"/>
    <property type="match status" value="1"/>
</dbReference>
<dbReference type="SFLD" id="SFLDS00029">
    <property type="entry name" value="Radical_SAM"/>
    <property type="match status" value="1"/>
</dbReference>
<keyword evidence="1 8" id="KW-0004">4Fe-4S</keyword>
<dbReference type="GO" id="GO:0046872">
    <property type="term" value="F:metal ion binding"/>
    <property type="evidence" value="ECO:0007669"/>
    <property type="project" value="UniProtKB-KW"/>
</dbReference>
<dbReference type="CDD" id="cd01335">
    <property type="entry name" value="Radical_SAM"/>
    <property type="match status" value="1"/>
</dbReference>
<dbReference type="Pfam" id="PF18693">
    <property type="entry name" value="TRAM_2"/>
    <property type="match status" value="1"/>
</dbReference>
<dbReference type="PROSITE" id="PS01278">
    <property type="entry name" value="MTTASE_RADICAL"/>
    <property type="match status" value="1"/>
</dbReference>
<dbReference type="InterPro" id="IPR020612">
    <property type="entry name" value="Methylthiotransferase_CS"/>
</dbReference>
<dbReference type="InterPro" id="IPR007197">
    <property type="entry name" value="rSAM"/>
</dbReference>
<keyword evidence="3 8" id="KW-0808">Transferase</keyword>
<feature type="domain" description="Radical SAM core" evidence="11">
    <location>
        <begin position="134"/>
        <end position="371"/>
    </location>
</feature>
<evidence type="ECO:0000256" key="4">
    <source>
        <dbReference type="ARBA" id="ARBA00022691"/>
    </source>
</evidence>
<feature type="binding site" evidence="8">
    <location>
        <position position="155"/>
    </location>
    <ligand>
        <name>[4Fe-4S] cluster</name>
        <dbReference type="ChEBI" id="CHEBI:49883"/>
        <label>2</label>
        <note>4Fe-4S-S-AdoMet</note>
    </ligand>
</feature>
<dbReference type="KEGG" id="mbac:BN1209_0817"/>
<dbReference type="GO" id="GO:0103039">
    <property type="term" value="F:protein methylthiotransferase activity"/>
    <property type="evidence" value="ECO:0007669"/>
    <property type="project" value="UniProtKB-EC"/>
</dbReference>
<dbReference type="PROSITE" id="PS51449">
    <property type="entry name" value="MTTASE_N"/>
    <property type="match status" value="1"/>
</dbReference>
<dbReference type="PANTHER" id="PTHR43837:SF1">
    <property type="entry name" value="RIBOSOMAL PROTEIN US12 METHYLTHIOTRANSFERASE RIMO"/>
    <property type="match status" value="1"/>
</dbReference>
<dbReference type="InterPro" id="IPR023404">
    <property type="entry name" value="rSAM_horseshoe"/>
</dbReference>
<dbReference type="PANTHER" id="PTHR43837">
    <property type="entry name" value="RIBOSOMAL PROTEIN S12 METHYLTHIOTRANSFERASE RIMO"/>
    <property type="match status" value="1"/>
</dbReference>
<dbReference type="Gene3D" id="3.40.50.12160">
    <property type="entry name" value="Methylthiotransferase, N-terminal domain"/>
    <property type="match status" value="1"/>
</dbReference>
<dbReference type="InterPro" id="IPR005839">
    <property type="entry name" value="Methylthiotransferase"/>
</dbReference>
<dbReference type="PROSITE" id="PS51918">
    <property type="entry name" value="RADICAL_SAM"/>
    <property type="match status" value="1"/>
</dbReference>
<evidence type="ECO:0000256" key="1">
    <source>
        <dbReference type="ARBA" id="ARBA00022485"/>
    </source>
</evidence>
<dbReference type="PROSITE" id="PS50926">
    <property type="entry name" value="TRAM"/>
    <property type="match status" value="1"/>
</dbReference>
<dbReference type="Proteomes" id="UP000056322">
    <property type="component" value="Chromosome 1"/>
</dbReference>
<evidence type="ECO:0000256" key="3">
    <source>
        <dbReference type="ARBA" id="ARBA00022679"/>
    </source>
</evidence>
<dbReference type="EC" id="2.8.4.4" evidence="8"/>
<dbReference type="GO" id="GO:0006400">
    <property type="term" value="P:tRNA modification"/>
    <property type="evidence" value="ECO:0007669"/>
    <property type="project" value="InterPro"/>
</dbReference>
<keyword evidence="5 8" id="KW-0479">Metal-binding</keyword>
<evidence type="ECO:0000259" key="9">
    <source>
        <dbReference type="PROSITE" id="PS50926"/>
    </source>
</evidence>
<dbReference type="GO" id="GO:0051539">
    <property type="term" value="F:4 iron, 4 sulfur cluster binding"/>
    <property type="evidence" value="ECO:0007669"/>
    <property type="project" value="UniProtKB-UniRule"/>
</dbReference>
<comment type="cofactor">
    <cofactor evidence="8">
        <name>[4Fe-4S] cluster</name>
        <dbReference type="ChEBI" id="CHEBI:49883"/>
    </cofactor>
    <text evidence="8">Binds 2 [4Fe-4S] clusters. One cluster is coordinated with 3 cysteines and an exchangeable S-adenosyl-L-methionine.</text>
</comment>
<evidence type="ECO:0000256" key="7">
    <source>
        <dbReference type="ARBA" id="ARBA00023014"/>
    </source>
</evidence>
<proteinExistence type="inferred from homology"/>
<evidence type="ECO:0000256" key="2">
    <source>
        <dbReference type="ARBA" id="ARBA00022490"/>
    </source>
</evidence>